<evidence type="ECO:0000313" key="2">
    <source>
        <dbReference type="Proteomes" id="UP000319263"/>
    </source>
</evidence>
<dbReference type="OrthoDB" id="4869895at2"/>
<keyword evidence="2" id="KW-1185">Reference proteome</keyword>
<accession>A0A516Q240</accession>
<proteinExistence type="predicted"/>
<dbReference type="AlphaFoldDB" id="A0A516Q240"/>
<dbReference type="KEGG" id="mik:FOE78_17480"/>
<name>A0A516Q240_9ACTN</name>
<evidence type="ECO:0000313" key="1">
    <source>
        <dbReference type="EMBL" id="QDP97468.1"/>
    </source>
</evidence>
<dbReference type="RefSeq" id="WP_143987427.1">
    <property type="nucleotide sequence ID" value="NZ_CP041692.1"/>
</dbReference>
<dbReference type="Proteomes" id="UP000319263">
    <property type="component" value="Chromosome"/>
</dbReference>
<reference evidence="1 2" key="1">
    <citation type="submission" date="2019-07" db="EMBL/GenBank/DDBJ databases">
        <title>Microlunatus dokdonensis sp. nov. isolated from the rhizospheric soil of the wild plant Elymus tsukushiensis.</title>
        <authorList>
            <person name="Ghim S.-Y."/>
            <person name="Hwang Y.-J."/>
            <person name="Son J.-S."/>
            <person name="Shin J.-H."/>
        </authorList>
    </citation>
    <scope>NUCLEOTIDE SEQUENCE [LARGE SCALE GENOMIC DNA]</scope>
    <source>
        <strain evidence="1 2">KUDC0627</strain>
    </source>
</reference>
<protein>
    <submittedName>
        <fullName evidence="1">Uncharacterized protein</fullName>
    </submittedName>
</protein>
<sequence>MKPKPRRRIVVVALAGCLVAVIAIGGRMLLADRSPDAPDAAPTVLKPGCPAVLPGISGANQDFFDLIVWEGHTYLRADDAQGSTLPETIRVGRQVTRVGCSLTDPASTNGNRVTLPPWPDRVATGLPAGTPFYAVRGFTSSCVLGVEHDAEVIAYVAVDLDHGDRPLC</sequence>
<organism evidence="1 2">
    <name type="scientific">Microlunatus elymi</name>
    <dbReference type="NCBI Taxonomy" id="2596828"/>
    <lineage>
        <taxon>Bacteria</taxon>
        <taxon>Bacillati</taxon>
        <taxon>Actinomycetota</taxon>
        <taxon>Actinomycetes</taxon>
        <taxon>Propionibacteriales</taxon>
        <taxon>Propionibacteriaceae</taxon>
        <taxon>Microlunatus</taxon>
    </lineage>
</organism>
<dbReference type="EMBL" id="CP041692">
    <property type="protein sequence ID" value="QDP97468.1"/>
    <property type="molecule type" value="Genomic_DNA"/>
</dbReference>
<gene>
    <name evidence="1" type="ORF">FOE78_17480</name>
</gene>